<organism evidence="1 3">
    <name type="scientific">Methanosarcina siciliae T4/M</name>
    <dbReference type="NCBI Taxonomy" id="1434120"/>
    <lineage>
        <taxon>Archaea</taxon>
        <taxon>Methanobacteriati</taxon>
        <taxon>Methanobacteriota</taxon>
        <taxon>Stenosarchaea group</taxon>
        <taxon>Methanomicrobia</taxon>
        <taxon>Methanosarcinales</taxon>
        <taxon>Methanosarcinaceae</taxon>
        <taxon>Methanosarcina</taxon>
    </lineage>
</organism>
<dbReference type="EMBL" id="CP009506">
    <property type="protein sequence ID" value="AKB28991.1"/>
    <property type="molecule type" value="Genomic_DNA"/>
</dbReference>
<evidence type="ECO:0000313" key="3">
    <source>
        <dbReference type="Proteomes" id="UP000033111"/>
    </source>
</evidence>
<accession>A0A0E3P4J1</accession>
<protein>
    <submittedName>
        <fullName evidence="1">Mobile element protein</fullName>
    </submittedName>
</protein>
<dbReference type="KEGG" id="msw:MSSIT_2272"/>
<evidence type="ECO:0000313" key="2">
    <source>
        <dbReference type="EMBL" id="AKB28991.1"/>
    </source>
</evidence>
<dbReference type="HOGENOM" id="CLU_3003121_0_0_2"/>
<dbReference type="PATRIC" id="fig|1434120.4.peg.2317"/>
<name>A0A0E3P4J1_9EURY</name>
<dbReference type="KEGG" id="msw:MSSIT_1814"/>
<sequence>MMRYEFEEVKHRSTKFIKKSLSNLTLTVNFLKNGVKKYIFANFDKINSLIVARMGEIW</sequence>
<gene>
    <name evidence="1" type="ORF">MSSIT_1814</name>
    <name evidence="2" type="ORF">MSSIT_2272</name>
</gene>
<dbReference type="AlphaFoldDB" id="A0A0E3P4J1"/>
<keyword evidence="3" id="KW-1185">Reference proteome</keyword>
<reference evidence="1 3" key="1">
    <citation type="submission" date="2014-07" db="EMBL/GenBank/DDBJ databases">
        <title>Methanogenic archaea and the global carbon cycle.</title>
        <authorList>
            <person name="Henriksen J.R."/>
            <person name="Luke J."/>
            <person name="Reinhart S."/>
            <person name="Benedict M.N."/>
            <person name="Youngblut N.D."/>
            <person name="Metcalf M.E."/>
            <person name="Whitaker R.J."/>
            <person name="Metcalf W.W."/>
        </authorList>
    </citation>
    <scope>NUCLEOTIDE SEQUENCE [LARGE SCALE GENOMIC DNA]</scope>
    <source>
        <strain evidence="1 3">T4/M</strain>
    </source>
</reference>
<proteinExistence type="predicted"/>
<dbReference type="Proteomes" id="UP000033111">
    <property type="component" value="Chromosome"/>
</dbReference>
<evidence type="ECO:0000313" key="1">
    <source>
        <dbReference type="EMBL" id="AKB28533.1"/>
    </source>
</evidence>
<dbReference type="EMBL" id="CP009506">
    <property type="protein sequence ID" value="AKB28533.1"/>
    <property type="molecule type" value="Genomic_DNA"/>
</dbReference>